<reference evidence="2" key="1">
    <citation type="submission" date="2020-08" db="EMBL/GenBank/DDBJ databases">
        <title>Genome public.</title>
        <authorList>
            <person name="Liu C."/>
            <person name="Sun Q."/>
        </authorList>
    </citation>
    <scope>NUCLEOTIDE SEQUENCE</scope>
    <source>
        <strain evidence="2">BX21</strain>
    </source>
</reference>
<proteinExistence type="predicted"/>
<dbReference type="Proteomes" id="UP000601171">
    <property type="component" value="Unassembled WGS sequence"/>
</dbReference>
<evidence type="ECO:0000259" key="1">
    <source>
        <dbReference type="Pfam" id="PF00496"/>
    </source>
</evidence>
<dbReference type="Pfam" id="PF00496">
    <property type="entry name" value="SBP_bac_5"/>
    <property type="match status" value="1"/>
</dbReference>
<name>A0A926IKP7_9FIRM</name>
<dbReference type="InterPro" id="IPR000914">
    <property type="entry name" value="SBP_5_dom"/>
</dbReference>
<dbReference type="RefSeq" id="WP_262430754.1">
    <property type="nucleotide sequence ID" value="NZ_JACRTG010000033.1"/>
</dbReference>
<comment type="caution">
    <text evidence="2">The sequence shown here is derived from an EMBL/GenBank/DDBJ whole genome shotgun (WGS) entry which is preliminary data.</text>
</comment>
<accession>A0A926IKP7</accession>
<sequence>MKPTFKDVVDQNENLRWEQTASALFVYIQVQNQKAPFDDVRVRKALNMAINREQISIFTSME</sequence>
<keyword evidence="3" id="KW-1185">Reference proteome</keyword>
<protein>
    <recommendedName>
        <fullName evidence="1">Solute-binding protein family 5 domain-containing protein</fullName>
    </recommendedName>
</protein>
<dbReference type="AlphaFoldDB" id="A0A926IKP7"/>
<evidence type="ECO:0000313" key="2">
    <source>
        <dbReference type="EMBL" id="MBC8589289.1"/>
    </source>
</evidence>
<feature type="domain" description="Solute-binding protein family 5" evidence="1">
    <location>
        <begin position="3"/>
        <end position="55"/>
    </location>
</feature>
<dbReference type="EMBL" id="JACRTG010000033">
    <property type="protein sequence ID" value="MBC8589289.1"/>
    <property type="molecule type" value="Genomic_DNA"/>
</dbReference>
<gene>
    <name evidence="2" type="ORF">H8707_13795</name>
</gene>
<organism evidence="2 3">
    <name type="scientific">Paratissierella segnis</name>
    <dbReference type="NCBI Taxonomy" id="2763679"/>
    <lineage>
        <taxon>Bacteria</taxon>
        <taxon>Bacillati</taxon>
        <taxon>Bacillota</taxon>
        <taxon>Tissierellia</taxon>
        <taxon>Tissierellales</taxon>
        <taxon>Tissierellaceae</taxon>
        <taxon>Paratissierella</taxon>
    </lineage>
</organism>
<evidence type="ECO:0000313" key="3">
    <source>
        <dbReference type="Proteomes" id="UP000601171"/>
    </source>
</evidence>
<dbReference type="Gene3D" id="3.10.105.10">
    <property type="entry name" value="Dipeptide-binding Protein, Domain 3"/>
    <property type="match status" value="1"/>
</dbReference>
<dbReference type="SUPFAM" id="SSF53850">
    <property type="entry name" value="Periplasmic binding protein-like II"/>
    <property type="match status" value="1"/>
</dbReference>